<evidence type="ECO:0000313" key="12">
    <source>
        <dbReference type="Proteomes" id="UP000184245"/>
    </source>
</evidence>
<sequence length="310" mass="34398">MIKKFAVVLAAVLCCNIVGCGSREEGEKRTAASAAEDSEGNTEQKEEITIQGSRSSAAAIPDPVWNTADYSGYFQGVQGCAVVFDSKEDEYQVYNEEMCYTQFSPCSTFKIVSTLIGLETGILTGPDTTMGYDNTNYPVKAWNKDLTLQEAFQSSCIWYFRKVLDQAGTDEVQRQLNELVYGNCDISQWEGSGVNPQPQLNGFWLESSLLISPMEQVNIMSDIMEGRSEYVSGETEILKELMLVQEADGHKIYGKTGSGNAGDGWFVGFQEYQGKYFYFAFYVRDENAGGDGDKAEEIGIKVLTENRQTQ</sequence>
<dbReference type="STRING" id="1122155.SAMN02745158_01024"/>
<evidence type="ECO:0000256" key="5">
    <source>
        <dbReference type="ARBA" id="ARBA00022801"/>
    </source>
</evidence>
<dbReference type="Pfam" id="PF00905">
    <property type="entry name" value="Transpeptidase"/>
    <property type="match status" value="1"/>
</dbReference>
<dbReference type="InterPro" id="IPR002137">
    <property type="entry name" value="Beta-lactam_class-D_AS"/>
</dbReference>
<evidence type="ECO:0000256" key="3">
    <source>
        <dbReference type="ARBA" id="ARBA00012865"/>
    </source>
</evidence>
<dbReference type="GO" id="GO:0005886">
    <property type="term" value="C:plasma membrane"/>
    <property type="evidence" value="ECO:0007669"/>
    <property type="project" value="TreeGrafter"/>
</dbReference>
<dbReference type="EC" id="3.5.2.6" evidence="3 8"/>
<dbReference type="RefSeq" id="WP_072849547.1">
    <property type="nucleotide sequence ID" value="NZ_FQVI01000003.1"/>
</dbReference>
<dbReference type="SUPFAM" id="SSF56601">
    <property type="entry name" value="beta-lactamase/transpeptidase-like"/>
    <property type="match status" value="1"/>
</dbReference>
<dbReference type="GO" id="GO:0008658">
    <property type="term" value="F:penicillin binding"/>
    <property type="evidence" value="ECO:0007669"/>
    <property type="project" value="InterPro"/>
</dbReference>
<dbReference type="EMBL" id="FQVI01000003">
    <property type="protein sequence ID" value="SHE61353.1"/>
    <property type="molecule type" value="Genomic_DNA"/>
</dbReference>
<evidence type="ECO:0000256" key="7">
    <source>
        <dbReference type="PIRSR" id="PIRSR602137-50"/>
    </source>
</evidence>
<evidence type="ECO:0000313" key="11">
    <source>
        <dbReference type="EMBL" id="SHE61353.1"/>
    </source>
</evidence>
<protein>
    <recommendedName>
        <fullName evidence="3 8">Beta-lactamase</fullName>
        <ecNumber evidence="3 8">3.5.2.6</ecNumber>
    </recommendedName>
</protein>
<dbReference type="PROSITE" id="PS00337">
    <property type="entry name" value="BETA_LACTAMASE_D"/>
    <property type="match status" value="1"/>
</dbReference>
<feature type="region of interest" description="Disordered" evidence="9">
    <location>
        <begin position="30"/>
        <end position="55"/>
    </location>
</feature>
<dbReference type="InterPro" id="IPR012338">
    <property type="entry name" value="Beta-lactam/transpept-like"/>
</dbReference>
<dbReference type="InterPro" id="IPR050515">
    <property type="entry name" value="Beta-lactam/transpept"/>
</dbReference>
<dbReference type="GO" id="GO:0046677">
    <property type="term" value="P:response to antibiotic"/>
    <property type="evidence" value="ECO:0007669"/>
    <property type="project" value="UniProtKB-UniRule"/>
</dbReference>
<accession>A0A1M4UXJ1</accession>
<feature type="domain" description="Penicillin-binding protein transpeptidase" evidence="10">
    <location>
        <begin position="80"/>
        <end position="300"/>
    </location>
</feature>
<keyword evidence="4" id="KW-0732">Signal</keyword>
<dbReference type="GO" id="GO:0071555">
    <property type="term" value="P:cell wall organization"/>
    <property type="evidence" value="ECO:0007669"/>
    <property type="project" value="TreeGrafter"/>
</dbReference>
<organism evidence="11 12">
    <name type="scientific">Lactonifactor longoviformis DSM 17459</name>
    <dbReference type="NCBI Taxonomy" id="1122155"/>
    <lineage>
        <taxon>Bacteria</taxon>
        <taxon>Bacillati</taxon>
        <taxon>Bacillota</taxon>
        <taxon>Clostridia</taxon>
        <taxon>Eubacteriales</taxon>
        <taxon>Clostridiaceae</taxon>
        <taxon>Lactonifactor</taxon>
    </lineage>
</organism>
<dbReference type="PANTHER" id="PTHR30627:SF6">
    <property type="entry name" value="BETA-LACTAMASE YBXI-RELATED"/>
    <property type="match status" value="1"/>
</dbReference>
<dbReference type="InterPro" id="IPR001460">
    <property type="entry name" value="PCN-bd_Tpept"/>
</dbReference>
<evidence type="ECO:0000256" key="4">
    <source>
        <dbReference type="ARBA" id="ARBA00022729"/>
    </source>
</evidence>
<keyword evidence="12" id="KW-1185">Reference proteome</keyword>
<feature type="modified residue" description="N6-carboxylysine" evidence="7">
    <location>
        <position position="110"/>
    </location>
</feature>
<proteinExistence type="inferred from homology"/>
<dbReference type="PANTHER" id="PTHR30627">
    <property type="entry name" value="PEPTIDOGLYCAN D,D-TRANSPEPTIDASE"/>
    <property type="match status" value="1"/>
</dbReference>
<evidence type="ECO:0000259" key="10">
    <source>
        <dbReference type="Pfam" id="PF00905"/>
    </source>
</evidence>
<dbReference type="OrthoDB" id="9762883at2"/>
<name>A0A1M4UXJ1_9CLOT</name>
<dbReference type="AlphaFoldDB" id="A0A1M4UXJ1"/>
<evidence type="ECO:0000256" key="8">
    <source>
        <dbReference type="RuleBase" id="RU361140"/>
    </source>
</evidence>
<evidence type="ECO:0000256" key="9">
    <source>
        <dbReference type="SAM" id="MobiDB-lite"/>
    </source>
</evidence>
<evidence type="ECO:0000256" key="2">
    <source>
        <dbReference type="ARBA" id="ARBA00007898"/>
    </source>
</evidence>
<keyword evidence="6 8" id="KW-0046">Antibiotic resistance</keyword>
<gene>
    <name evidence="11" type="ORF">SAMN02745158_01024</name>
</gene>
<evidence type="ECO:0000256" key="6">
    <source>
        <dbReference type="ARBA" id="ARBA00023251"/>
    </source>
</evidence>
<keyword evidence="5 8" id="KW-0378">Hydrolase</keyword>
<dbReference type="GO" id="GO:0017001">
    <property type="term" value="P:antibiotic catabolic process"/>
    <property type="evidence" value="ECO:0007669"/>
    <property type="project" value="InterPro"/>
</dbReference>
<comment type="similarity">
    <text evidence="2 8">Belongs to the class-D beta-lactamase family.</text>
</comment>
<dbReference type="Proteomes" id="UP000184245">
    <property type="component" value="Unassembled WGS sequence"/>
</dbReference>
<feature type="active site" description="Acyl-ester intermediate" evidence="7">
    <location>
        <position position="107"/>
    </location>
</feature>
<evidence type="ECO:0000256" key="1">
    <source>
        <dbReference type="ARBA" id="ARBA00001526"/>
    </source>
</evidence>
<comment type="catalytic activity">
    <reaction evidence="1 8">
        <text>a beta-lactam + H2O = a substituted beta-amino acid</text>
        <dbReference type="Rhea" id="RHEA:20401"/>
        <dbReference type="ChEBI" id="CHEBI:15377"/>
        <dbReference type="ChEBI" id="CHEBI:35627"/>
        <dbReference type="ChEBI" id="CHEBI:140347"/>
        <dbReference type="EC" id="3.5.2.6"/>
    </reaction>
</comment>
<dbReference type="Gene3D" id="3.40.710.10">
    <property type="entry name" value="DD-peptidase/beta-lactamase superfamily"/>
    <property type="match status" value="1"/>
</dbReference>
<dbReference type="GO" id="GO:0008800">
    <property type="term" value="F:beta-lactamase activity"/>
    <property type="evidence" value="ECO:0007669"/>
    <property type="project" value="UniProtKB-UniRule"/>
</dbReference>
<reference evidence="11 12" key="1">
    <citation type="submission" date="2016-11" db="EMBL/GenBank/DDBJ databases">
        <authorList>
            <person name="Jaros S."/>
            <person name="Januszkiewicz K."/>
            <person name="Wedrychowicz H."/>
        </authorList>
    </citation>
    <scope>NUCLEOTIDE SEQUENCE [LARGE SCALE GENOMIC DNA]</scope>
    <source>
        <strain evidence="11 12">DSM 17459</strain>
    </source>
</reference>